<evidence type="ECO:0000313" key="10">
    <source>
        <dbReference type="EMBL" id="MDQ0999572.1"/>
    </source>
</evidence>
<gene>
    <name evidence="10" type="ORF">QFZ34_004754</name>
</gene>
<dbReference type="Gene3D" id="3.30.70.3220">
    <property type="match status" value="1"/>
</dbReference>
<evidence type="ECO:0000256" key="2">
    <source>
        <dbReference type="ARBA" id="ARBA00022475"/>
    </source>
</evidence>
<dbReference type="InterPro" id="IPR022646">
    <property type="entry name" value="SecD/SecF_CS"/>
</dbReference>
<dbReference type="Pfam" id="PF21760">
    <property type="entry name" value="SecD_1st"/>
    <property type="match status" value="1"/>
</dbReference>
<dbReference type="Gene3D" id="3.30.70.3400">
    <property type="match status" value="1"/>
</dbReference>
<keyword evidence="3 8" id="KW-0812">Transmembrane</keyword>
<dbReference type="Pfam" id="PF07549">
    <property type="entry name" value="Sec_GG"/>
    <property type="match status" value="1"/>
</dbReference>
<feature type="transmembrane region" description="Helical" evidence="8">
    <location>
        <begin position="6"/>
        <end position="27"/>
    </location>
</feature>
<name>A0ABU0SFM5_9HYPH</name>
<evidence type="ECO:0000256" key="8">
    <source>
        <dbReference type="SAM" id="Phobius"/>
    </source>
</evidence>
<organism evidence="10 11">
    <name type="scientific">Phyllobacterium ifriqiyense</name>
    <dbReference type="NCBI Taxonomy" id="314238"/>
    <lineage>
        <taxon>Bacteria</taxon>
        <taxon>Pseudomonadati</taxon>
        <taxon>Pseudomonadota</taxon>
        <taxon>Alphaproteobacteria</taxon>
        <taxon>Hyphomicrobiales</taxon>
        <taxon>Phyllobacteriaceae</taxon>
        <taxon>Phyllobacterium</taxon>
    </lineage>
</organism>
<evidence type="ECO:0000313" key="11">
    <source>
        <dbReference type="Proteomes" id="UP001237780"/>
    </source>
</evidence>
<keyword evidence="1" id="KW-0813">Transport</keyword>
<proteinExistence type="predicted"/>
<keyword evidence="4" id="KW-0653">Protein transport</keyword>
<evidence type="ECO:0000256" key="5">
    <source>
        <dbReference type="ARBA" id="ARBA00022989"/>
    </source>
</evidence>
<keyword evidence="7 8" id="KW-0472">Membrane</keyword>
<comment type="caution">
    <text evidence="10">The sequence shown here is derived from an EMBL/GenBank/DDBJ whole genome shotgun (WGS) entry which is preliminary data.</text>
</comment>
<keyword evidence="6" id="KW-0811">Translocation</keyword>
<dbReference type="PANTHER" id="PTHR30081">
    <property type="entry name" value="PROTEIN-EXPORT MEMBRANE PROTEIN SEC"/>
    <property type="match status" value="1"/>
</dbReference>
<dbReference type="PANTHER" id="PTHR30081:SF1">
    <property type="entry name" value="PROTEIN TRANSLOCASE SUBUNIT SECD"/>
    <property type="match status" value="1"/>
</dbReference>
<evidence type="ECO:0000256" key="7">
    <source>
        <dbReference type="ARBA" id="ARBA00023136"/>
    </source>
</evidence>
<sequence>MRTSRWVLWTYIFIILAGIVLAFPNMFTKAQLDAMPNWLPKKQVALGLDLRGGSYLVLEVDAAALKKDRIRSILDDARGRLRTAKIQPQSVRIAGDSVVVTITDPAQRDAATTALRELTTQVAQIGFAAPVSDIDIATNDNQIRLTLTDAGMKDKLDNALTQSLEIVRRRVDQVGVAEPSIQRVGSDRIVVQLPGLQDPSQLRARCSAALPK</sequence>
<evidence type="ECO:0000256" key="4">
    <source>
        <dbReference type="ARBA" id="ARBA00022927"/>
    </source>
</evidence>
<dbReference type="InterPro" id="IPR048631">
    <property type="entry name" value="SecD_1st"/>
</dbReference>
<reference evidence="10 11" key="1">
    <citation type="submission" date="2023-07" db="EMBL/GenBank/DDBJ databases">
        <title>Comparative genomics of wheat-associated soil bacteria to identify genetic determinants of phenazine resistance.</title>
        <authorList>
            <person name="Mouncey N."/>
        </authorList>
    </citation>
    <scope>NUCLEOTIDE SEQUENCE [LARGE SCALE GENOMIC DNA]</scope>
    <source>
        <strain evidence="10 11">W4I11</strain>
    </source>
</reference>
<evidence type="ECO:0000256" key="6">
    <source>
        <dbReference type="ARBA" id="ARBA00023010"/>
    </source>
</evidence>
<dbReference type="EMBL" id="JAUSZT010000003">
    <property type="protein sequence ID" value="MDQ0999572.1"/>
    <property type="molecule type" value="Genomic_DNA"/>
</dbReference>
<feature type="domain" description="Protein translocase subunit SecDF P1" evidence="9">
    <location>
        <begin position="161"/>
        <end position="203"/>
    </location>
</feature>
<accession>A0ABU0SFM5</accession>
<keyword evidence="2" id="KW-1003">Cell membrane</keyword>
<evidence type="ECO:0000256" key="3">
    <source>
        <dbReference type="ARBA" id="ARBA00022692"/>
    </source>
</evidence>
<evidence type="ECO:0000259" key="9">
    <source>
        <dbReference type="Pfam" id="PF21760"/>
    </source>
</evidence>
<protein>
    <submittedName>
        <fullName evidence="10">Preprotein translocase subunit SecD</fullName>
    </submittedName>
</protein>
<keyword evidence="11" id="KW-1185">Reference proteome</keyword>
<keyword evidence="5 8" id="KW-1133">Transmembrane helix</keyword>
<evidence type="ECO:0000256" key="1">
    <source>
        <dbReference type="ARBA" id="ARBA00022448"/>
    </source>
</evidence>
<dbReference type="Proteomes" id="UP001237780">
    <property type="component" value="Unassembled WGS sequence"/>
</dbReference>
<dbReference type="InterPro" id="IPR022813">
    <property type="entry name" value="SecD/SecF_arch_bac"/>
</dbReference>